<feature type="region of interest" description="Disordered" evidence="4">
    <location>
        <begin position="549"/>
        <end position="581"/>
    </location>
</feature>
<proteinExistence type="predicted"/>
<feature type="region of interest" description="Disordered" evidence="4">
    <location>
        <begin position="127"/>
        <end position="194"/>
    </location>
</feature>
<name>A0A139AHT3_GONPJ</name>
<evidence type="ECO:0000256" key="2">
    <source>
        <dbReference type="PROSITE-ProRule" id="PRU00192"/>
    </source>
</evidence>
<organism evidence="6 7">
    <name type="scientific">Gonapodya prolifera (strain JEL478)</name>
    <name type="common">Monoblepharis prolifera</name>
    <dbReference type="NCBI Taxonomy" id="1344416"/>
    <lineage>
        <taxon>Eukaryota</taxon>
        <taxon>Fungi</taxon>
        <taxon>Fungi incertae sedis</taxon>
        <taxon>Chytridiomycota</taxon>
        <taxon>Chytridiomycota incertae sedis</taxon>
        <taxon>Monoblepharidomycetes</taxon>
        <taxon>Monoblepharidales</taxon>
        <taxon>Gonapodyaceae</taxon>
        <taxon>Gonapodya</taxon>
    </lineage>
</organism>
<evidence type="ECO:0000256" key="4">
    <source>
        <dbReference type="SAM" id="MobiDB-lite"/>
    </source>
</evidence>
<feature type="compositionally biased region" description="Polar residues" evidence="4">
    <location>
        <begin position="141"/>
        <end position="153"/>
    </location>
</feature>
<dbReference type="InterPro" id="IPR036028">
    <property type="entry name" value="SH3-like_dom_sf"/>
</dbReference>
<dbReference type="Proteomes" id="UP000070544">
    <property type="component" value="Unassembled WGS sequence"/>
</dbReference>
<evidence type="ECO:0000313" key="7">
    <source>
        <dbReference type="Proteomes" id="UP000070544"/>
    </source>
</evidence>
<dbReference type="InterPro" id="IPR001452">
    <property type="entry name" value="SH3_domain"/>
</dbReference>
<dbReference type="AlphaFoldDB" id="A0A139AHT3"/>
<keyword evidence="1 2" id="KW-0728">SH3 domain</keyword>
<gene>
    <name evidence="6" type="ORF">M427DRAFT_55778</name>
</gene>
<dbReference type="Gene3D" id="2.30.30.40">
    <property type="entry name" value="SH3 Domains"/>
    <property type="match status" value="1"/>
</dbReference>
<dbReference type="SUPFAM" id="SSF50044">
    <property type="entry name" value="SH3-domain"/>
    <property type="match status" value="1"/>
</dbReference>
<feature type="domain" description="SH3" evidence="5">
    <location>
        <begin position="491"/>
        <end position="552"/>
    </location>
</feature>
<accession>A0A139AHT3</accession>
<dbReference type="OrthoDB" id="5340910at2759"/>
<reference evidence="6 7" key="1">
    <citation type="journal article" date="2015" name="Genome Biol. Evol.">
        <title>Phylogenomic analyses indicate that early fungi evolved digesting cell walls of algal ancestors of land plants.</title>
        <authorList>
            <person name="Chang Y."/>
            <person name="Wang S."/>
            <person name="Sekimoto S."/>
            <person name="Aerts A.L."/>
            <person name="Choi C."/>
            <person name="Clum A."/>
            <person name="LaButti K.M."/>
            <person name="Lindquist E.A."/>
            <person name="Yee Ngan C."/>
            <person name="Ohm R.A."/>
            <person name="Salamov A.A."/>
            <person name="Grigoriev I.V."/>
            <person name="Spatafora J.W."/>
            <person name="Berbee M.L."/>
        </authorList>
    </citation>
    <scope>NUCLEOTIDE SEQUENCE [LARGE SCALE GENOMIC DNA]</scope>
    <source>
        <strain evidence="6 7">JEL478</strain>
    </source>
</reference>
<protein>
    <recommendedName>
        <fullName evidence="5">SH3 domain-containing protein</fullName>
    </recommendedName>
</protein>
<dbReference type="PROSITE" id="PS50002">
    <property type="entry name" value="SH3"/>
    <property type="match status" value="1"/>
</dbReference>
<feature type="region of interest" description="Disordered" evidence="4">
    <location>
        <begin position="87"/>
        <end position="108"/>
    </location>
</feature>
<sequence>MAASTAQSAVAYVLRTHTADFDDHTDALTVGGTSSVEYARTESPDLAEEPVEETDLHPGLGESLAAPTLARASRALTPDLISFDETGGVDFKVDDDQGLPPSPSAPPEAFTRAVIEAEEGRASLLTTSIDESGQDHVPQINDVQRTEPPSTSRAIPVGEARLPSENDWMSALSPAPSPSRGATSTPPSSEVEDLRQQLSLVRDVLKRERAEADVRERRHELEVANLRREVDSLRDGAKVRESEHARQVDELLYGFDQQSQGERAKIAERQQSEMEDMRATSRQLNMAYEKMNAEHEWEKERIREDAVKQQQAFKRREAELQQEAARLKPILQAQLEAHKKNQEEQQRKIAELQKKVDGRTAALQQRESEHQKVINELQRAVQGQRYEFETRISELTSTVEFFEHQLTEKEARISTTDRDVGHLRSRIAQLDDEGFEKGVRIAFFQQELKERDRQITALTQKALAASSRGIAGAPGDNRNGTGTRGVHKKNVVNQVLYAVQSFQPQRPDEIPLRVGDAVLRMFAFEDGWSAGLNKSGVQSGFFPSSCLSPDQPLGSHAPHPTGKVPTRSSSLGEIVANGVAH</sequence>
<evidence type="ECO:0000256" key="3">
    <source>
        <dbReference type="SAM" id="Coils"/>
    </source>
</evidence>
<evidence type="ECO:0000259" key="5">
    <source>
        <dbReference type="PROSITE" id="PS50002"/>
    </source>
</evidence>
<keyword evidence="7" id="KW-1185">Reference proteome</keyword>
<dbReference type="EMBL" id="KQ965754">
    <property type="protein sequence ID" value="KXS16357.1"/>
    <property type="molecule type" value="Genomic_DNA"/>
</dbReference>
<keyword evidence="3" id="KW-0175">Coiled coil</keyword>
<evidence type="ECO:0000256" key="1">
    <source>
        <dbReference type="ARBA" id="ARBA00022443"/>
    </source>
</evidence>
<feature type="coiled-coil region" evidence="3">
    <location>
        <begin position="267"/>
        <end position="355"/>
    </location>
</feature>
<evidence type="ECO:0000313" key="6">
    <source>
        <dbReference type="EMBL" id="KXS16357.1"/>
    </source>
</evidence>
<feature type="region of interest" description="Disordered" evidence="4">
    <location>
        <begin position="39"/>
        <end position="62"/>
    </location>
</feature>
<dbReference type="SMART" id="SM00326">
    <property type="entry name" value="SH3"/>
    <property type="match status" value="1"/>
</dbReference>